<dbReference type="AlphaFoldDB" id="A0A914KVN2"/>
<name>A0A914KVN2_MELIC</name>
<dbReference type="WBParaSite" id="Minc3s00107g04781">
    <property type="protein sequence ID" value="Minc3s00107g04781"/>
    <property type="gene ID" value="Minc3s00107g04781"/>
</dbReference>
<evidence type="ECO:0000313" key="3">
    <source>
        <dbReference type="WBParaSite" id="Minc3s00107g04781"/>
    </source>
</evidence>
<keyword evidence="1" id="KW-1133">Transmembrane helix</keyword>
<accession>A0A914KVN2</accession>
<dbReference type="Proteomes" id="UP000887563">
    <property type="component" value="Unplaced"/>
</dbReference>
<keyword evidence="1" id="KW-0812">Transmembrane</keyword>
<evidence type="ECO:0000256" key="1">
    <source>
        <dbReference type="SAM" id="Phobius"/>
    </source>
</evidence>
<reference evidence="3" key="1">
    <citation type="submission" date="2022-11" db="UniProtKB">
        <authorList>
            <consortium name="WormBaseParasite"/>
        </authorList>
    </citation>
    <scope>IDENTIFICATION</scope>
</reference>
<protein>
    <submittedName>
        <fullName evidence="3">Uncharacterized protein</fullName>
    </submittedName>
</protein>
<proteinExistence type="predicted"/>
<organism evidence="2 3">
    <name type="scientific">Meloidogyne incognita</name>
    <name type="common">Southern root-knot nematode worm</name>
    <name type="synonym">Oxyuris incognita</name>
    <dbReference type="NCBI Taxonomy" id="6306"/>
    <lineage>
        <taxon>Eukaryota</taxon>
        <taxon>Metazoa</taxon>
        <taxon>Ecdysozoa</taxon>
        <taxon>Nematoda</taxon>
        <taxon>Chromadorea</taxon>
        <taxon>Rhabditida</taxon>
        <taxon>Tylenchina</taxon>
        <taxon>Tylenchomorpha</taxon>
        <taxon>Tylenchoidea</taxon>
        <taxon>Meloidogynidae</taxon>
        <taxon>Meloidogyninae</taxon>
        <taxon>Meloidogyne</taxon>
        <taxon>Meloidogyne incognita group</taxon>
    </lineage>
</organism>
<sequence>MLVEEDLEENLHWPQHLFMIQMFYKVVMALMEYFHSFYLMENYNVLGLEL</sequence>
<keyword evidence="2" id="KW-1185">Reference proteome</keyword>
<evidence type="ECO:0000313" key="2">
    <source>
        <dbReference type="Proteomes" id="UP000887563"/>
    </source>
</evidence>
<keyword evidence="1" id="KW-0472">Membrane</keyword>
<feature type="transmembrane region" description="Helical" evidence="1">
    <location>
        <begin position="22"/>
        <end position="40"/>
    </location>
</feature>